<dbReference type="Gene3D" id="3.40.50.1000">
    <property type="entry name" value="HAD superfamily/HAD-like"/>
    <property type="match status" value="2"/>
</dbReference>
<dbReference type="PANTHER" id="PTHR19288">
    <property type="entry name" value="4-NITROPHENYLPHOSPHATASE-RELATED"/>
    <property type="match status" value="1"/>
</dbReference>
<dbReference type="SUPFAM" id="SSF56784">
    <property type="entry name" value="HAD-like"/>
    <property type="match status" value="1"/>
</dbReference>
<dbReference type="NCBIfam" id="TIGR01460">
    <property type="entry name" value="HAD-SF-IIA"/>
    <property type="match status" value="1"/>
</dbReference>
<organism evidence="1 2">
    <name type="scientific">Halovulum marinum</name>
    <dbReference type="NCBI Taxonomy" id="2662447"/>
    <lineage>
        <taxon>Bacteria</taxon>
        <taxon>Pseudomonadati</taxon>
        <taxon>Pseudomonadota</taxon>
        <taxon>Alphaproteobacteria</taxon>
        <taxon>Rhodobacterales</taxon>
        <taxon>Paracoccaceae</taxon>
        <taxon>Halovulum</taxon>
    </lineage>
</organism>
<comment type="caution">
    <text evidence="1">The sequence shown here is derived from an EMBL/GenBank/DDBJ whole genome shotgun (WGS) entry which is preliminary data.</text>
</comment>
<dbReference type="Pfam" id="PF13242">
    <property type="entry name" value="Hydrolase_like"/>
    <property type="match status" value="1"/>
</dbReference>
<evidence type="ECO:0000313" key="1">
    <source>
        <dbReference type="EMBL" id="MSU89664.1"/>
    </source>
</evidence>
<dbReference type="RefSeq" id="WP_154446156.1">
    <property type="nucleotide sequence ID" value="NZ_WIND01000005.1"/>
</dbReference>
<gene>
    <name evidence="1" type="ORF">GE300_08540</name>
</gene>
<name>A0A6L5Z119_9RHOB</name>
<dbReference type="GO" id="GO:0005737">
    <property type="term" value="C:cytoplasm"/>
    <property type="evidence" value="ECO:0007669"/>
    <property type="project" value="TreeGrafter"/>
</dbReference>
<dbReference type="Pfam" id="PF13344">
    <property type="entry name" value="Hydrolase_6"/>
    <property type="match status" value="1"/>
</dbReference>
<reference evidence="1 2" key="1">
    <citation type="submission" date="2019-10" db="EMBL/GenBank/DDBJ databases">
        <title>Cognatihalovulum marinum gen. nov. sp. nov., a new member of the family Rhodobacteraceae isolated from deep seawater of the Northwest Indian Ocean.</title>
        <authorList>
            <person name="Ruan C."/>
            <person name="Wang J."/>
            <person name="Zheng X."/>
            <person name="Song L."/>
            <person name="Zhu Y."/>
            <person name="Huang Y."/>
            <person name="Lu Z."/>
            <person name="Du W."/>
            <person name="Huang L."/>
            <person name="Dai X."/>
        </authorList>
    </citation>
    <scope>NUCLEOTIDE SEQUENCE [LARGE SCALE GENOMIC DNA]</scope>
    <source>
        <strain evidence="1 2">2CG4</strain>
    </source>
</reference>
<dbReference type="EMBL" id="WIND01000005">
    <property type="protein sequence ID" value="MSU89664.1"/>
    <property type="molecule type" value="Genomic_DNA"/>
</dbReference>
<dbReference type="PANTHER" id="PTHR19288:SF90">
    <property type="entry name" value="OS08G0542600 PROTEIN"/>
    <property type="match status" value="1"/>
</dbReference>
<dbReference type="InterPro" id="IPR036412">
    <property type="entry name" value="HAD-like_sf"/>
</dbReference>
<dbReference type="Proteomes" id="UP000474957">
    <property type="component" value="Unassembled WGS sequence"/>
</dbReference>
<proteinExistence type="predicted"/>
<keyword evidence="2" id="KW-1185">Reference proteome</keyword>
<evidence type="ECO:0000313" key="2">
    <source>
        <dbReference type="Proteomes" id="UP000474957"/>
    </source>
</evidence>
<accession>A0A6L5Z119</accession>
<keyword evidence="1" id="KW-0378">Hydrolase</keyword>
<dbReference type="InterPro" id="IPR023214">
    <property type="entry name" value="HAD_sf"/>
</dbReference>
<dbReference type="GO" id="GO:0016791">
    <property type="term" value="F:phosphatase activity"/>
    <property type="evidence" value="ECO:0007669"/>
    <property type="project" value="TreeGrafter"/>
</dbReference>
<dbReference type="InterPro" id="IPR006356">
    <property type="entry name" value="HAD-SF_hydro_IIA_hyp3"/>
</dbReference>
<dbReference type="InterPro" id="IPR006357">
    <property type="entry name" value="HAD-SF_hydro_IIA"/>
</dbReference>
<protein>
    <submittedName>
        <fullName evidence="1">TIGR01459 family HAD-type hydrolase</fullName>
    </submittedName>
</protein>
<sequence length="291" mass="31303">MTQIVSSLEDISHRYDVLYCDLWGCLHDGTRVFPEAAAALQRFRAGGGSVILVTNSPRPRRTVKTQIAGLGAPADSYDDIASSGDAAQQAMAAGLFGRKVFHIGPERDLPFFEHEDGSPIDVERVPLEQAEGVICTGLRDDRTETPGDYKLTLMRAKARGLKLLCANPDVVVDIGDQRIWCAGALAALYTELGGESHYFGKPHAPIYALARRRAERIRGAEVRDADILCIGDGIDTDIRGGVGEGLDTLFIAGGLAARETGMRKGEPDPEALIGFLEDARLSPTAAIGMLR</sequence>
<dbReference type="NCBIfam" id="TIGR01459">
    <property type="entry name" value="HAD-SF-IIA-hyp4"/>
    <property type="match status" value="1"/>
</dbReference>
<dbReference type="AlphaFoldDB" id="A0A6L5Z119"/>
<dbReference type="CDD" id="cd07525">
    <property type="entry name" value="HAD_like"/>
    <property type="match status" value="1"/>
</dbReference>